<dbReference type="GO" id="GO:0006508">
    <property type="term" value="P:proteolysis"/>
    <property type="evidence" value="ECO:0007669"/>
    <property type="project" value="UniProtKB-KW"/>
</dbReference>
<dbReference type="Pfam" id="PF00089">
    <property type="entry name" value="Trypsin"/>
    <property type="match status" value="1"/>
</dbReference>
<dbReference type="AlphaFoldDB" id="A0AA38M921"/>
<dbReference type="SMART" id="SM00020">
    <property type="entry name" value="Tryp_SPc"/>
    <property type="match status" value="1"/>
</dbReference>
<comment type="similarity">
    <text evidence="7 9">Belongs to the peptidase S1 family. CLIP subfamily.</text>
</comment>
<dbReference type="PROSITE" id="PS51888">
    <property type="entry name" value="CLIP"/>
    <property type="match status" value="1"/>
</dbReference>
<evidence type="ECO:0000256" key="9">
    <source>
        <dbReference type="RuleBase" id="RU366078"/>
    </source>
</evidence>
<dbReference type="SUPFAM" id="SSF50494">
    <property type="entry name" value="Trypsin-like serine proteases"/>
    <property type="match status" value="1"/>
</dbReference>
<dbReference type="InterPro" id="IPR009003">
    <property type="entry name" value="Peptidase_S1_PA"/>
</dbReference>
<dbReference type="GO" id="GO:0004252">
    <property type="term" value="F:serine-type endopeptidase activity"/>
    <property type="evidence" value="ECO:0007669"/>
    <property type="project" value="UniProtKB-UniRule"/>
</dbReference>
<dbReference type="GO" id="GO:0005576">
    <property type="term" value="C:extracellular region"/>
    <property type="evidence" value="ECO:0007669"/>
    <property type="project" value="UniProtKB-SubCell"/>
</dbReference>
<dbReference type="InterPro" id="IPR018114">
    <property type="entry name" value="TRYPSIN_HIS"/>
</dbReference>
<keyword evidence="4 8" id="KW-0720">Serine protease</keyword>
<evidence type="ECO:0000256" key="7">
    <source>
        <dbReference type="ARBA" id="ARBA00024195"/>
    </source>
</evidence>
<dbReference type="Proteomes" id="UP001168821">
    <property type="component" value="Unassembled WGS sequence"/>
</dbReference>
<dbReference type="CDD" id="cd00190">
    <property type="entry name" value="Tryp_SPc"/>
    <property type="match status" value="1"/>
</dbReference>
<comment type="subcellular location">
    <subcellularLocation>
        <location evidence="9">Secreted</location>
    </subcellularLocation>
</comment>
<reference evidence="12" key="1">
    <citation type="journal article" date="2023" name="G3 (Bethesda)">
        <title>Whole genome assemblies of Zophobas morio and Tenebrio molitor.</title>
        <authorList>
            <person name="Kaur S."/>
            <person name="Stinson S.A."/>
            <person name="diCenzo G.C."/>
        </authorList>
    </citation>
    <scope>NUCLEOTIDE SEQUENCE</scope>
    <source>
        <strain evidence="12">QUZm001</strain>
    </source>
</reference>
<dbReference type="EC" id="3.4.21.-" evidence="8"/>
<keyword evidence="9" id="KW-0964">Secreted</keyword>
<accession>A0AA38M921</accession>
<keyword evidence="1 8" id="KW-0645">Protease</keyword>
<dbReference type="InterPro" id="IPR022700">
    <property type="entry name" value="CLIP"/>
</dbReference>
<evidence type="ECO:0000313" key="13">
    <source>
        <dbReference type="Proteomes" id="UP001168821"/>
    </source>
</evidence>
<dbReference type="Gene3D" id="2.40.10.10">
    <property type="entry name" value="Trypsin-like serine proteases"/>
    <property type="match status" value="2"/>
</dbReference>
<keyword evidence="6" id="KW-0325">Glycoprotein</keyword>
<dbReference type="PRINTS" id="PR00722">
    <property type="entry name" value="CHYMOTRYPSIN"/>
</dbReference>
<comment type="caution">
    <text evidence="12">The sequence shown here is derived from an EMBL/GenBank/DDBJ whole genome shotgun (WGS) entry which is preliminary data.</text>
</comment>
<protein>
    <recommendedName>
        <fullName evidence="9">CLIP domain-containing serine protease</fullName>
        <ecNumber evidence="8">3.4.21.-</ecNumber>
    </recommendedName>
</protein>
<organism evidence="12 13">
    <name type="scientific">Zophobas morio</name>
    <dbReference type="NCBI Taxonomy" id="2755281"/>
    <lineage>
        <taxon>Eukaryota</taxon>
        <taxon>Metazoa</taxon>
        <taxon>Ecdysozoa</taxon>
        <taxon>Arthropoda</taxon>
        <taxon>Hexapoda</taxon>
        <taxon>Insecta</taxon>
        <taxon>Pterygota</taxon>
        <taxon>Neoptera</taxon>
        <taxon>Endopterygota</taxon>
        <taxon>Coleoptera</taxon>
        <taxon>Polyphaga</taxon>
        <taxon>Cucujiformia</taxon>
        <taxon>Tenebrionidae</taxon>
        <taxon>Zophobas</taxon>
    </lineage>
</organism>
<evidence type="ECO:0000256" key="6">
    <source>
        <dbReference type="ARBA" id="ARBA00023180"/>
    </source>
</evidence>
<gene>
    <name evidence="12" type="ORF">Zmor_019288</name>
</gene>
<evidence type="ECO:0000259" key="11">
    <source>
        <dbReference type="PROSITE" id="PS51888"/>
    </source>
</evidence>
<dbReference type="Gene3D" id="3.30.1640.30">
    <property type="match status" value="1"/>
</dbReference>
<dbReference type="InterPro" id="IPR033116">
    <property type="entry name" value="TRYPSIN_SER"/>
</dbReference>
<evidence type="ECO:0000256" key="1">
    <source>
        <dbReference type="ARBA" id="ARBA00022670"/>
    </source>
</evidence>
<feature type="chain" id="PRO_5041490637" description="CLIP domain-containing serine protease" evidence="9">
    <location>
        <begin position="22"/>
        <end position="374"/>
    </location>
</feature>
<dbReference type="SMART" id="SM00680">
    <property type="entry name" value="CLIP"/>
    <property type="match status" value="1"/>
</dbReference>
<feature type="domain" description="Clip" evidence="11">
    <location>
        <begin position="37"/>
        <end position="88"/>
    </location>
</feature>
<evidence type="ECO:0000256" key="8">
    <source>
        <dbReference type="RuleBase" id="RU363034"/>
    </source>
</evidence>
<keyword evidence="3 8" id="KW-0378">Hydrolase</keyword>
<feature type="domain" description="Peptidase S1" evidence="10">
    <location>
        <begin position="128"/>
        <end position="373"/>
    </location>
</feature>
<evidence type="ECO:0000256" key="5">
    <source>
        <dbReference type="ARBA" id="ARBA00023157"/>
    </source>
</evidence>
<proteinExistence type="inferred from homology"/>
<dbReference type="PROSITE" id="PS00135">
    <property type="entry name" value="TRYPSIN_SER"/>
    <property type="match status" value="1"/>
</dbReference>
<evidence type="ECO:0000256" key="4">
    <source>
        <dbReference type="ARBA" id="ARBA00022825"/>
    </source>
</evidence>
<dbReference type="PANTHER" id="PTHR24256">
    <property type="entry name" value="TRYPTASE-RELATED"/>
    <property type="match status" value="1"/>
</dbReference>
<evidence type="ECO:0000256" key="3">
    <source>
        <dbReference type="ARBA" id="ARBA00022801"/>
    </source>
</evidence>
<dbReference type="PROSITE" id="PS00134">
    <property type="entry name" value="TRYPSIN_HIS"/>
    <property type="match status" value="1"/>
</dbReference>
<dbReference type="Pfam" id="PF12032">
    <property type="entry name" value="CLIP"/>
    <property type="match status" value="1"/>
</dbReference>
<dbReference type="PROSITE" id="PS50240">
    <property type="entry name" value="TRYPSIN_DOM"/>
    <property type="match status" value="1"/>
</dbReference>
<dbReference type="InterPro" id="IPR001314">
    <property type="entry name" value="Peptidase_S1A"/>
</dbReference>
<dbReference type="EMBL" id="JALNTZ010000006">
    <property type="protein sequence ID" value="KAJ3647409.1"/>
    <property type="molecule type" value="Genomic_DNA"/>
</dbReference>
<dbReference type="InterPro" id="IPR001254">
    <property type="entry name" value="Trypsin_dom"/>
</dbReference>
<evidence type="ECO:0000313" key="12">
    <source>
        <dbReference type="EMBL" id="KAJ3647409.1"/>
    </source>
</evidence>
<dbReference type="FunFam" id="2.40.10.10:FF:000028">
    <property type="entry name" value="Serine protease easter"/>
    <property type="match status" value="1"/>
</dbReference>
<sequence length="374" mass="41564">MFVKSFGVVLLLVHFISCGSTSSSPTLFSKIPHHYPPCQTPNGKHGLCKPLKNCQSLKALVDDPNPHKARFLWHSHCGFQDQEIKVCCPVFSREEIPDDSSTFVKPGLFATADQCTMYTSPYDSMWMVSGGKKVRLREFPWMVALEYKKYDRKSKTIIPNVKCGGVLISKRYVLTAAHCMNPKLVRVRLGENNLKTDPDCDRSGTCAPKYIGVPIEKQIIFKTYQRLPEKYHDIALLRLQHEVAYSDFVKPICLPTTVGELYHSFIGEKSIVAGWGLTEKDNYSDFLLKVEVPIVNLTVCSYGSDEGVLCAGGAVGIGSCLGDSGGPLMVSRRGGWYVVGIVSGGSDPCALAYEPAIYTRVSKYMTWIEHNMEP</sequence>
<dbReference type="InterPro" id="IPR038565">
    <property type="entry name" value="CLIP_sf"/>
</dbReference>
<keyword evidence="2 9" id="KW-0732">Signal</keyword>
<dbReference type="InterPro" id="IPR043504">
    <property type="entry name" value="Peptidase_S1_PA_chymotrypsin"/>
</dbReference>
<evidence type="ECO:0000256" key="2">
    <source>
        <dbReference type="ARBA" id="ARBA00022729"/>
    </source>
</evidence>
<evidence type="ECO:0000259" key="10">
    <source>
        <dbReference type="PROSITE" id="PS50240"/>
    </source>
</evidence>
<keyword evidence="13" id="KW-1185">Reference proteome</keyword>
<name>A0AA38M921_9CUCU</name>
<feature type="signal peptide" evidence="9">
    <location>
        <begin position="1"/>
        <end position="21"/>
    </location>
</feature>
<comment type="domain">
    <text evidence="9">The clip domain consists of 35-55 residues which are 'knitted' together usually by 3 conserved disulfide bonds forming a clip-like compact structure.</text>
</comment>
<keyword evidence="5" id="KW-1015">Disulfide bond</keyword>
<dbReference type="InterPro" id="IPR051487">
    <property type="entry name" value="Ser/Thr_Proteases_Immune/Dev"/>
</dbReference>